<dbReference type="PANTHER" id="PTHR10353">
    <property type="entry name" value="GLYCOSYL HYDROLASE"/>
    <property type="match status" value="1"/>
</dbReference>
<dbReference type="InterPro" id="IPR017853">
    <property type="entry name" value="GH"/>
</dbReference>
<sequence>MMDDFLNYADICFWEFGDRVKNWVTINEPHIFTTFGYVQGQGAPGRGGENEDGDPQTEPYIVAYNILNCHAAAYRRFLEPLTRGTWPDNMEKFVATPSTDHPNGRLLPKFSTNQSKKLIDSYDFLGVNYYTAYFTQYQGPSDAIPLGYSTDCHYAVSGQDPSGNYIGEPSYQGSRVYLCPQQLTELLIYIKRTYNVTKDMIITENGSSDKNEAGKTYDQVRDDEYRIKYIKEHLKALRLARENNINVMGYFIWSFMDSFEWVSGYSIRFGMIYVDFMKDLQRYPKKSAIWFKKFLGEDKIIPVKRSITASEDEDNFEKNLKKAGKPIEASQKMKKART</sequence>
<dbReference type="AlphaFoldDB" id="A0A9R1XNI4"/>
<dbReference type="GO" id="GO:0005975">
    <property type="term" value="P:carbohydrate metabolic process"/>
    <property type="evidence" value="ECO:0007669"/>
    <property type="project" value="InterPro"/>
</dbReference>
<evidence type="ECO:0008006" key="5">
    <source>
        <dbReference type="Google" id="ProtNLM"/>
    </source>
</evidence>
<dbReference type="SUPFAM" id="SSF51445">
    <property type="entry name" value="(Trans)glycosidases"/>
    <property type="match status" value="1"/>
</dbReference>
<dbReference type="Pfam" id="PF00232">
    <property type="entry name" value="Glyco_hydro_1"/>
    <property type="match status" value="1"/>
</dbReference>
<evidence type="ECO:0000313" key="4">
    <source>
        <dbReference type="Proteomes" id="UP000235145"/>
    </source>
</evidence>
<accession>A0A9R1XNI4</accession>
<reference evidence="3 4" key="1">
    <citation type="journal article" date="2017" name="Nat. Commun.">
        <title>Genome assembly with in vitro proximity ligation data and whole-genome triplication in lettuce.</title>
        <authorList>
            <person name="Reyes-Chin-Wo S."/>
            <person name="Wang Z."/>
            <person name="Yang X."/>
            <person name="Kozik A."/>
            <person name="Arikit S."/>
            <person name="Song C."/>
            <person name="Xia L."/>
            <person name="Froenicke L."/>
            <person name="Lavelle D.O."/>
            <person name="Truco M.J."/>
            <person name="Xia R."/>
            <person name="Zhu S."/>
            <person name="Xu C."/>
            <person name="Xu H."/>
            <person name="Xu X."/>
            <person name="Cox K."/>
            <person name="Korf I."/>
            <person name="Meyers B.C."/>
            <person name="Michelmore R.W."/>
        </authorList>
    </citation>
    <scope>NUCLEOTIDE SEQUENCE [LARGE SCALE GENOMIC DNA]</scope>
    <source>
        <strain evidence="4">cv. Salinas</strain>
        <tissue evidence="3">Seedlings</tissue>
    </source>
</reference>
<comment type="caution">
    <text evidence="3">The sequence shown here is derived from an EMBL/GenBank/DDBJ whole genome shotgun (WGS) entry which is preliminary data.</text>
</comment>
<organism evidence="3 4">
    <name type="scientific">Lactuca sativa</name>
    <name type="common">Garden lettuce</name>
    <dbReference type="NCBI Taxonomy" id="4236"/>
    <lineage>
        <taxon>Eukaryota</taxon>
        <taxon>Viridiplantae</taxon>
        <taxon>Streptophyta</taxon>
        <taxon>Embryophyta</taxon>
        <taxon>Tracheophyta</taxon>
        <taxon>Spermatophyta</taxon>
        <taxon>Magnoliopsida</taxon>
        <taxon>eudicotyledons</taxon>
        <taxon>Gunneridae</taxon>
        <taxon>Pentapetalae</taxon>
        <taxon>asterids</taxon>
        <taxon>campanulids</taxon>
        <taxon>Asterales</taxon>
        <taxon>Asteraceae</taxon>
        <taxon>Cichorioideae</taxon>
        <taxon>Cichorieae</taxon>
        <taxon>Lactucinae</taxon>
        <taxon>Lactuca</taxon>
    </lineage>
</organism>
<dbReference type="InterPro" id="IPR001360">
    <property type="entry name" value="Glyco_hydro_1"/>
</dbReference>
<keyword evidence="4" id="KW-1185">Reference proteome</keyword>
<gene>
    <name evidence="3" type="ORF">LSAT_V11C300155060</name>
</gene>
<evidence type="ECO:0000256" key="1">
    <source>
        <dbReference type="ARBA" id="ARBA00010838"/>
    </source>
</evidence>
<dbReference type="EMBL" id="NBSK02000003">
    <property type="protein sequence ID" value="KAJ0216169.1"/>
    <property type="molecule type" value="Genomic_DNA"/>
</dbReference>
<evidence type="ECO:0000313" key="3">
    <source>
        <dbReference type="EMBL" id="KAJ0216169.1"/>
    </source>
</evidence>
<dbReference type="Proteomes" id="UP000235145">
    <property type="component" value="Unassembled WGS sequence"/>
</dbReference>
<dbReference type="GO" id="GO:0008422">
    <property type="term" value="F:beta-glucosidase activity"/>
    <property type="evidence" value="ECO:0000318"/>
    <property type="project" value="GO_Central"/>
</dbReference>
<proteinExistence type="inferred from homology"/>
<dbReference type="PANTHER" id="PTHR10353:SF246">
    <property type="entry name" value="3-ALPHA-(S)-STRICTOSIDINE BETA-GLUCOSIDASE"/>
    <property type="match status" value="1"/>
</dbReference>
<evidence type="ECO:0000256" key="2">
    <source>
        <dbReference type="RuleBase" id="RU003690"/>
    </source>
</evidence>
<name>A0A9R1XNI4_LACSA</name>
<comment type="similarity">
    <text evidence="1 2">Belongs to the glycosyl hydrolase 1 family.</text>
</comment>
<dbReference type="Gene3D" id="3.20.20.80">
    <property type="entry name" value="Glycosidases"/>
    <property type="match status" value="2"/>
</dbReference>
<protein>
    <recommendedName>
        <fullName evidence="5">Thioglucosidase</fullName>
    </recommendedName>
</protein>
<dbReference type="PRINTS" id="PR00131">
    <property type="entry name" value="GLHYDRLASE1"/>
</dbReference>